<comment type="function">
    <text evidence="6 7">Catalyzes the reversible transfer of the terminal phosphate of ATP to form a long-chain polyphosphate (polyP).</text>
</comment>
<feature type="domain" description="Polyphosphate kinase N-terminal" evidence="10">
    <location>
        <begin position="9"/>
        <end position="113"/>
    </location>
</feature>
<feature type="domain" description="Polyphosphate kinase middle" evidence="9">
    <location>
        <begin position="122"/>
        <end position="297"/>
    </location>
</feature>
<dbReference type="Gene3D" id="3.30.870.10">
    <property type="entry name" value="Endonuclease Chain A"/>
    <property type="match status" value="2"/>
</dbReference>
<evidence type="ECO:0000256" key="1">
    <source>
        <dbReference type="ARBA" id="ARBA00022553"/>
    </source>
</evidence>
<dbReference type="Proteomes" id="UP001559623">
    <property type="component" value="Unassembled WGS sequence"/>
</dbReference>
<feature type="binding site" evidence="6">
    <location>
        <position position="560"/>
    </location>
    <ligand>
        <name>ATP</name>
        <dbReference type="ChEBI" id="CHEBI:30616"/>
    </ligand>
</feature>
<dbReference type="Pfam" id="PF02503">
    <property type="entry name" value="PP_kinase"/>
    <property type="match status" value="1"/>
</dbReference>
<dbReference type="Gene3D" id="1.20.58.310">
    <property type="entry name" value="Polyphosphate kinase N-terminal domain"/>
    <property type="match status" value="1"/>
</dbReference>
<dbReference type="NCBIfam" id="NF003918">
    <property type="entry name" value="PRK05443.1-2"/>
    <property type="match status" value="1"/>
</dbReference>
<evidence type="ECO:0000259" key="11">
    <source>
        <dbReference type="Pfam" id="PF13090"/>
    </source>
</evidence>
<feature type="region of interest" description="Disordered" evidence="8">
    <location>
        <begin position="661"/>
        <end position="684"/>
    </location>
</feature>
<feature type="compositionally biased region" description="Low complexity" evidence="8">
    <location>
        <begin position="667"/>
        <end position="684"/>
    </location>
</feature>
<evidence type="ECO:0000256" key="6">
    <source>
        <dbReference type="HAMAP-Rule" id="MF_00347"/>
    </source>
</evidence>
<dbReference type="PIRSF" id="PIRSF015589">
    <property type="entry name" value="PP_kinase"/>
    <property type="match status" value="1"/>
</dbReference>
<evidence type="ECO:0000256" key="3">
    <source>
        <dbReference type="ARBA" id="ARBA00022741"/>
    </source>
</evidence>
<evidence type="ECO:0000256" key="4">
    <source>
        <dbReference type="ARBA" id="ARBA00022777"/>
    </source>
</evidence>
<dbReference type="InterPro" id="IPR003414">
    <property type="entry name" value="PP_kinase"/>
</dbReference>
<dbReference type="InterPro" id="IPR024953">
    <property type="entry name" value="PP_kinase_middle"/>
</dbReference>
<evidence type="ECO:0000256" key="8">
    <source>
        <dbReference type="SAM" id="MobiDB-lite"/>
    </source>
</evidence>
<keyword evidence="3 6" id="KW-0547">Nucleotide-binding</keyword>
<dbReference type="InterPro" id="IPR036832">
    <property type="entry name" value="PPK_N_dom_sf"/>
</dbReference>
<comment type="cofactor">
    <cofactor evidence="6">
        <name>Mg(2+)</name>
        <dbReference type="ChEBI" id="CHEBI:18420"/>
    </cofactor>
</comment>
<dbReference type="NCBIfam" id="TIGR03705">
    <property type="entry name" value="poly_P_kin"/>
    <property type="match status" value="1"/>
</dbReference>
<organism evidence="13 14">
    <name type="scientific">Selenomonas sputigena</name>
    <dbReference type="NCBI Taxonomy" id="69823"/>
    <lineage>
        <taxon>Bacteria</taxon>
        <taxon>Bacillati</taxon>
        <taxon>Bacillota</taxon>
        <taxon>Negativicutes</taxon>
        <taxon>Selenomonadales</taxon>
        <taxon>Selenomonadaceae</taxon>
        <taxon>Selenomonas</taxon>
    </lineage>
</organism>
<dbReference type="CDD" id="cd09168">
    <property type="entry name" value="PLDc_PaPPK1_C2_like"/>
    <property type="match status" value="1"/>
</dbReference>
<dbReference type="NCBIfam" id="NF003917">
    <property type="entry name" value="PRK05443.1-1"/>
    <property type="match status" value="1"/>
</dbReference>
<feature type="binding site" evidence="6">
    <location>
        <position position="464"/>
    </location>
    <ligand>
        <name>ATP</name>
        <dbReference type="ChEBI" id="CHEBI:30616"/>
    </ligand>
</feature>
<comment type="PTM">
    <text evidence="6 7">An intermediate of this reaction is the autophosphorylated ppk in which a phosphate is covalently linked to a histidine residue through a N-P bond.</text>
</comment>
<dbReference type="Pfam" id="PF13089">
    <property type="entry name" value="PP_kinase_N"/>
    <property type="match status" value="1"/>
</dbReference>
<keyword evidence="1 6" id="KW-0597">Phosphoprotein</keyword>
<dbReference type="SUPFAM" id="SSF143724">
    <property type="entry name" value="PHP14-like"/>
    <property type="match status" value="1"/>
</dbReference>
<comment type="similarity">
    <text evidence="6 7">Belongs to the polyphosphate kinase 1 (PPK1) family.</text>
</comment>
<reference evidence="13 14" key="1">
    <citation type="submission" date="2023-04" db="EMBL/GenBank/DDBJ databases">
        <title>Genome Sequence of Selenomonas sputigena ATCC 33150.</title>
        <authorList>
            <person name="Miller D.P."/>
            <person name="Anvari S."/>
            <person name="Polson S.W."/>
            <person name="Macdonald M."/>
            <person name="Mcdowell J.V."/>
        </authorList>
    </citation>
    <scope>NUCLEOTIDE SEQUENCE [LARGE SCALE GENOMIC DNA]</scope>
    <source>
        <strain evidence="13 14">ATCC 33150</strain>
    </source>
</reference>
<dbReference type="Pfam" id="PF17941">
    <property type="entry name" value="PP_kinase_C_1"/>
    <property type="match status" value="1"/>
</dbReference>
<dbReference type="SUPFAM" id="SSF56024">
    <property type="entry name" value="Phospholipase D/nuclease"/>
    <property type="match status" value="2"/>
</dbReference>
<proteinExistence type="inferred from homology"/>
<feature type="binding site" evidence="6">
    <location>
        <position position="588"/>
    </location>
    <ligand>
        <name>ATP</name>
        <dbReference type="ChEBI" id="CHEBI:30616"/>
    </ligand>
</feature>
<dbReference type="NCBIfam" id="NF003921">
    <property type="entry name" value="PRK05443.2-2"/>
    <property type="match status" value="1"/>
</dbReference>
<dbReference type="HAMAP" id="MF_00347">
    <property type="entry name" value="Polyphosphate_kinase"/>
    <property type="match status" value="1"/>
</dbReference>
<keyword evidence="6" id="KW-0460">Magnesium</keyword>
<sequence length="684" mass="76979">MDPMKRAYYLNRETSWLSFNRRVLKESTGKDNPLLERLRFIAIACSNLDEFFMIRVAGIKHLIESGIEHRDIAGMRPTEQMHAISTQAHRQQQDIYRCLALVLKELKEHGIRFLRPGELEGEQALWLTGLFEREIYPVVTPMAVDPAHPFPFLASRSLNLAVLLRRAGEQETRLAILPVPAPVIHRLLRLPGGTAFLLLEDVLAHFAGRFFTGYEILDVVPFRITRDADLDIRDDVEDLLAEVEKSLEKRRKGAAVRLEISAACPASILEFLKEELAIEDMDVYTAKGPLGASFFADLANLEGFDALRYPRFSPRPSLDLAARRAADIWQAIAAADILVHHPFESFDTVERFIQQAAADTKVLAIKQTLYRVERGSPIIAALAEAAKNGKQVTVLMEVKARFDEENNILMARRLEEAGCHVIYGILGLKTHSKITMVIRREEEGIRRYCHIATGNYNGSTARVYTDVGIFTADTLTGVDASAFFNFLSGFSDPPVWNRLAVAPLTLRERITASIEQEIVRAKKGEKAYIAAKMNSLLDRFIIAKLYEASAAGVKIDLIVRGICVLRPGLKEVSENIRVRSIVGRFLEHSRIFYFYNGGQEDVFISSADWMPRNLNNRVELMLPVRAKPLKKRLLAILRTYLKDNTRAYLMRSDGAYRRAKRAKGEKPAAAQPTLEQAAAAGKPV</sequence>
<dbReference type="CDD" id="cd09165">
    <property type="entry name" value="PLDc_PaPPK1_C1_like"/>
    <property type="match status" value="1"/>
</dbReference>
<evidence type="ECO:0000256" key="7">
    <source>
        <dbReference type="RuleBase" id="RU003800"/>
    </source>
</evidence>
<comment type="catalytic activity">
    <reaction evidence="6 7">
        <text>[phosphate](n) + ATP = [phosphate](n+1) + ADP</text>
        <dbReference type="Rhea" id="RHEA:19573"/>
        <dbReference type="Rhea" id="RHEA-COMP:9859"/>
        <dbReference type="Rhea" id="RHEA-COMP:14280"/>
        <dbReference type="ChEBI" id="CHEBI:16838"/>
        <dbReference type="ChEBI" id="CHEBI:30616"/>
        <dbReference type="ChEBI" id="CHEBI:456216"/>
        <dbReference type="EC" id="2.7.4.1"/>
    </reaction>
</comment>
<dbReference type="InterPro" id="IPR036830">
    <property type="entry name" value="PP_kinase_middle_dom_sf"/>
</dbReference>
<gene>
    <name evidence="13" type="primary">ppk1</name>
    <name evidence="6" type="synonym">ppk</name>
    <name evidence="13" type="ORF">QCO44_11350</name>
</gene>
<evidence type="ECO:0000256" key="5">
    <source>
        <dbReference type="ARBA" id="ARBA00022840"/>
    </source>
</evidence>
<feature type="domain" description="Polyphosphate kinase C-terminal" evidence="12">
    <location>
        <begin position="328"/>
        <end position="491"/>
    </location>
</feature>
<keyword evidence="5 6" id="KW-0067">ATP-binding</keyword>
<dbReference type="Gene3D" id="3.30.1840.10">
    <property type="entry name" value="Polyphosphate kinase middle domain"/>
    <property type="match status" value="1"/>
</dbReference>
<dbReference type="EC" id="2.7.4.1" evidence="6 7"/>
<protein>
    <recommendedName>
        <fullName evidence="6 7">Polyphosphate kinase</fullName>
        <ecNumber evidence="6 7">2.7.4.1</ecNumber>
    </recommendedName>
    <alternativeName>
        <fullName evidence="6">ATP-polyphosphate phosphotransferase</fullName>
    </alternativeName>
    <alternativeName>
        <fullName evidence="6">Polyphosphoric acid kinase</fullName>
    </alternativeName>
</protein>
<feature type="binding site" evidence="6">
    <location>
        <position position="401"/>
    </location>
    <ligand>
        <name>Mg(2+)</name>
        <dbReference type="ChEBI" id="CHEBI:18420"/>
    </ligand>
</feature>
<keyword evidence="4 6" id="KW-0418">Kinase</keyword>
<dbReference type="RefSeq" id="WP_368847922.1">
    <property type="nucleotide sequence ID" value="NZ_CP194411.1"/>
</dbReference>
<evidence type="ECO:0000256" key="2">
    <source>
        <dbReference type="ARBA" id="ARBA00022679"/>
    </source>
</evidence>
<feature type="active site" description="Phosphohistidine intermediate" evidence="6">
    <location>
        <position position="431"/>
    </location>
</feature>
<name>A0ABV3X7M9_9FIRM</name>
<dbReference type="EMBL" id="JARVLH010000008">
    <property type="protein sequence ID" value="MEX5286205.1"/>
    <property type="molecule type" value="Genomic_DNA"/>
</dbReference>
<dbReference type="GO" id="GO:0008976">
    <property type="term" value="F:polyphosphate kinase activity"/>
    <property type="evidence" value="ECO:0007669"/>
    <property type="project" value="UniProtKB-EC"/>
</dbReference>
<dbReference type="InterPro" id="IPR041108">
    <property type="entry name" value="PP_kinase_C_1"/>
</dbReference>
<keyword evidence="2 6" id="KW-0808">Transferase</keyword>
<dbReference type="InterPro" id="IPR025198">
    <property type="entry name" value="PPK_N_dom"/>
</dbReference>
<feature type="domain" description="Polyphosphate kinase C-terminal" evidence="11">
    <location>
        <begin position="499"/>
        <end position="671"/>
    </location>
</feature>
<comment type="caution">
    <text evidence="13">The sequence shown here is derived from an EMBL/GenBank/DDBJ whole genome shotgun (WGS) entry which is preliminary data.</text>
</comment>
<evidence type="ECO:0000259" key="12">
    <source>
        <dbReference type="Pfam" id="PF17941"/>
    </source>
</evidence>
<dbReference type="InterPro" id="IPR025200">
    <property type="entry name" value="PPK_C_dom2"/>
</dbReference>
<accession>A0ABV3X7M9</accession>
<dbReference type="PANTHER" id="PTHR30218:SF0">
    <property type="entry name" value="POLYPHOSPHATE KINASE"/>
    <property type="match status" value="1"/>
</dbReference>
<evidence type="ECO:0000259" key="9">
    <source>
        <dbReference type="Pfam" id="PF02503"/>
    </source>
</evidence>
<evidence type="ECO:0000313" key="14">
    <source>
        <dbReference type="Proteomes" id="UP001559623"/>
    </source>
</evidence>
<keyword evidence="6" id="KW-0479">Metal-binding</keyword>
<evidence type="ECO:0000259" key="10">
    <source>
        <dbReference type="Pfam" id="PF13089"/>
    </source>
</evidence>
<feature type="binding site" evidence="6">
    <location>
        <position position="47"/>
    </location>
    <ligand>
        <name>ATP</name>
        <dbReference type="ChEBI" id="CHEBI:30616"/>
    </ligand>
</feature>
<dbReference type="PANTHER" id="PTHR30218">
    <property type="entry name" value="POLYPHOSPHATE KINASE"/>
    <property type="match status" value="1"/>
</dbReference>
<evidence type="ECO:0000313" key="13">
    <source>
        <dbReference type="EMBL" id="MEX5286205.1"/>
    </source>
</evidence>
<dbReference type="SUPFAM" id="SSF140356">
    <property type="entry name" value="PPK N-terminal domain-like"/>
    <property type="match status" value="1"/>
</dbReference>
<keyword evidence="14" id="KW-1185">Reference proteome</keyword>
<feature type="binding site" evidence="6">
    <location>
        <position position="371"/>
    </location>
    <ligand>
        <name>Mg(2+)</name>
        <dbReference type="ChEBI" id="CHEBI:18420"/>
    </ligand>
</feature>
<dbReference type="Pfam" id="PF13090">
    <property type="entry name" value="PP_kinase_C"/>
    <property type="match status" value="1"/>
</dbReference>